<dbReference type="EC" id="2.4.1.-" evidence="6"/>
<dbReference type="InParanoid" id="E3N3Q0"/>
<keyword evidence="3 6" id="KW-0328">Glycosyltransferase</keyword>
<dbReference type="GO" id="GO:0016020">
    <property type="term" value="C:membrane"/>
    <property type="evidence" value="ECO:0007669"/>
    <property type="project" value="UniProtKB-SubCell"/>
</dbReference>
<keyword evidence="4 6" id="KW-0808">Transferase</keyword>
<accession>E3N3Q0</accession>
<evidence type="ECO:0000256" key="2">
    <source>
        <dbReference type="ARBA" id="ARBA00007647"/>
    </source>
</evidence>
<dbReference type="Pfam" id="PF01697">
    <property type="entry name" value="Glyco_transf_92"/>
    <property type="match status" value="2"/>
</dbReference>
<evidence type="ECO:0000256" key="5">
    <source>
        <dbReference type="ARBA" id="ARBA00023136"/>
    </source>
</evidence>
<evidence type="ECO:0000256" key="4">
    <source>
        <dbReference type="ARBA" id="ARBA00022679"/>
    </source>
</evidence>
<dbReference type="InterPro" id="IPR002602">
    <property type="entry name" value="DB"/>
</dbReference>
<feature type="domain" description="Domain of unknown function DB" evidence="7">
    <location>
        <begin position="477"/>
        <end position="575"/>
    </location>
</feature>
<reference evidence="8" key="1">
    <citation type="submission" date="2007-07" db="EMBL/GenBank/DDBJ databases">
        <title>PCAP assembly of the Caenorhabditis remanei genome.</title>
        <authorList>
            <consortium name="The Caenorhabditis remanei Sequencing Consortium"/>
            <person name="Wilson R.K."/>
        </authorList>
    </citation>
    <scope>NUCLEOTIDE SEQUENCE [LARGE SCALE GENOMIC DNA]</scope>
    <source>
        <strain evidence="8">PB4641</strain>
    </source>
</reference>
<evidence type="ECO:0000313" key="8">
    <source>
        <dbReference type="EMBL" id="EFO85125.1"/>
    </source>
</evidence>
<evidence type="ECO:0000259" key="7">
    <source>
        <dbReference type="Pfam" id="PF01682"/>
    </source>
</evidence>
<gene>
    <name evidence="8" type="ORF">CRE_21467</name>
</gene>
<keyword evidence="5" id="KW-0472">Membrane</keyword>
<dbReference type="AlphaFoldDB" id="E3N3Q0"/>
<dbReference type="HOGENOM" id="CLU_008031_0_0_1"/>
<comment type="subcellular location">
    <subcellularLocation>
        <location evidence="1">Membrane</location>
        <topology evidence="1">Single-pass membrane protein</topology>
    </subcellularLocation>
</comment>
<sequence>MTCYRNGIKYMLLLFFLGLAALNTYSYWKDSLNVNAYSTSMQPEITVEQSSITPFQCPFESWNQMHSDTVPNENLHLEWIQNNISRRDNILESQIRLFQKVYCRYYNCLREEISNSSYQSIFFPMNVIRCPRRIGVKYMSISFDLEEISQETIPLVYRVFEAPIHEVSVCVGPIYGSESKWLEVAEFIEHYKLIGVRYFYFTVFNMNEYSRKIIDEYLSGYNDTVAEVGFAIRRIQKTEKLPEKYESDEQIISEMEFLKYNVSSPVTWGAYKTIYRPEKIAAMYYHWAYQRYPGTVAEHYRTTEKNILGYGWLTDPNYKNFSIVLEETKFAEKLKENVLKRSNMYTINGFCTIAAMYYHWAYQSGSSHEWKVSRIPRGQNNKATGVNSIPPFTIDGKADERFNKFYRIVIVPRTTVAPGVTNKVSVIPFRPLHFTAPPKNGPPGVSPPPAPGGQCGVAPDFTPCVSNEIASKSLLECCKRKNLPAGCQQLCRYDITQAEIRAAMDRGQCGIFNVAPFLECASQGKDNSECCRHRGIVQKTGPQCEQFCRPTQGLSALGVQHIVCGNAVGDMLHCHHSGVRI</sequence>
<dbReference type="Proteomes" id="UP000008281">
    <property type="component" value="Unassembled WGS sequence"/>
</dbReference>
<dbReference type="OrthoDB" id="5872752at2759"/>
<dbReference type="InterPro" id="IPR008166">
    <property type="entry name" value="Glyco_transf_92"/>
</dbReference>
<proteinExistence type="inferred from homology"/>
<keyword evidence="9" id="KW-1185">Reference proteome</keyword>
<dbReference type="PANTHER" id="PTHR21679">
    <property type="entry name" value="DOMAIN OF UNKNOWN FUNCTION DB DOMAIN-CONTAINING PROTEIN-RELATED"/>
    <property type="match status" value="1"/>
</dbReference>
<dbReference type="Pfam" id="PF01682">
    <property type="entry name" value="DB"/>
    <property type="match status" value="1"/>
</dbReference>
<evidence type="ECO:0000256" key="3">
    <source>
        <dbReference type="ARBA" id="ARBA00022676"/>
    </source>
</evidence>
<dbReference type="eggNOG" id="KOG4735">
    <property type="taxonomic scope" value="Eukaryota"/>
</dbReference>
<protein>
    <recommendedName>
        <fullName evidence="6">Glycosyltransferase family 92 protein</fullName>
        <ecNumber evidence="6">2.4.1.-</ecNumber>
    </recommendedName>
</protein>
<comment type="similarity">
    <text evidence="2 6">Belongs to the glycosyltransferase 92 family.</text>
</comment>
<organism evidence="9">
    <name type="scientific">Caenorhabditis remanei</name>
    <name type="common">Caenorhabditis vulgaris</name>
    <dbReference type="NCBI Taxonomy" id="31234"/>
    <lineage>
        <taxon>Eukaryota</taxon>
        <taxon>Metazoa</taxon>
        <taxon>Ecdysozoa</taxon>
        <taxon>Nematoda</taxon>
        <taxon>Chromadorea</taxon>
        <taxon>Rhabditida</taxon>
        <taxon>Rhabditina</taxon>
        <taxon>Rhabditomorpha</taxon>
        <taxon>Rhabditoidea</taxon>
        <taxon>Rhabditidae</taxon>
        <taxon>Peloderinae</taxon>
        <taxon>Caenorhabditis</taxon>
    </lineage>
</organism>
<evidence type="ECO:0000313" key="9">
    <source>
        <dbReference type="Proteomes" id="UP000008281"/>
    </source>
</evidence>
<evidence type="ECO:0000256" key="1">
    <source>
        <dbReference type="ARBA" id="ARBA00004167"/>
    </source>
</evidence>
<name>E3N3Q0_CAERE</name>
<dbReference type="PANTHER" id="PTHR21679:SF5">
    <property type="entry name" value="DOMAIN OF UNKNOWN FUNCTION DB DOMAIN-CONTAINING PROTEIN"/>
    <property type="match status" value="1"/>
</dbReference>
<dbReference type="GO" id="GO:0016757">
    <property type="term" value="F:glycosyltransferase activity"/>
    <property type="evidence" value="ECO:0007669"/>
    <property type="project" value="UniProtKB-UniRule"/>
</dbReference>
<dbReference type="EMBL" id="DS268520">
    <property type="protein sequence ID" value="EFO85125.1"/>
    <property type="molecule type" value="Genomic_DNA"/>
</dbReference>
<evidence type="ECO:0000256" key="6">
    <source>
        <dbReference type="RuleBase" id="RU366017"/>
    </source>
</evidence>